<dbReference type="EMBL" id="RBAH01000011">
    <property type="protein sequence ID" value="RKN83778.1"/>
    <property type="molecule type" value="Genomic_DNA"/>
</dbReference>
<dbReference type="Pfam" id="PF01547">
    <property type="entry name" value="SBP_bac_1"/>
    <property type="match status" value="1"/>
</dbReference>
<evidence type="ECO:0000256" key="1">
    <source>
        <dbReference type="SAM" id="SignalP"/>
    </source>
</evidence>
<evidence type="ECO:0000313" key="3">
    <source>
        <dbReference type="Proteomes" id="UP000282311"/>
    </source>
</evidence>
<dbReference type="InterPro" id="IPR050490">
    <property type="entry name" value="Bact_solute-bd_prot1"/>
</dbReference>
<dbReference type="AlphaFoldDB" id="A0A3B0CFT2"/>
<sequence>MNKWAWSTKGAAWIAIAAVSMTMLAACGADKTDSGDKKGTEPAAQPKVEEKKPIELVFYSSSGDFDEPAFMETFGNKIKAKFPYITPKFIPYNATNRMDKMVASGETIDIVYYSIGASTELLEYKLYQDISDLIAKNKYDLNRLEPAVLDAQKKLAGGAIYGLPVFNNTMSLFYNKDLFDKFGVKYPKDGMTWEELADLAKSLSRTDGGVSYKGLTMSPTAAMVLNQAGIHYIDPVTNKSTFTTDAFKKQFELLTSFAKIPGNGLDAKTVPLAAQIALFNKDKLAAMHLHFSVYGLTQFKDTLNWDVASYPVMKDKPGVGAQPYPTYFYITKNSKLRDDAFDVIAYLSSNEFQEHLAKRGMLPILKDRDAIMKQFGSEVAYLKNKNINALLPKTYTPSGYASANQLIAQNIVVAKFQAAYSAVALGEKDVNTALREAEEASNKEIDALLATKK</sequence>
<dbReference type="RefSeq" id="WP_120748322.1">
    <property type="nucleotide sequence ID" value="NZ_RBAH01000011.1"/>
</dbReference>
<reference evidence="2 3" key="1">
    <citation type="journal article" date="2007" name="Int. J. Syst. Evol. Microbiol.">
        <title>Paenibacillus ginsengarvi sp. nov., isolated from soil from ginseng cultivation.</title>
        <authorList>
            <person name="Yoon M.H."/>
            <person name="Ten L.N."/>
            <person name="Im W.T."/>
        </authorList>
    </citation>
    <scope>NUCLEOTIDE SEQUENCE [LARGE SCALE GENOMIC DNA]</scope>
    <source>
        <strain evidence="2 3">KCTC 13059</strain>
    </source>
</reference>
<dbReference type="Gene3D" id="3.40.190.10">
    <property type="entry name" value="Periplasmic binding protein-like II"/>
    <property type="match status" value="1"/>
</dbReference>
<organism evidence="2 3">
    <name type="scientific">Paenibacillus ginsengarvi</name>
    <dbReference type="NCBI Taxonomy" id="400777"/>
    <lineage>
        <taxon>Bacteria</taxon>
        <taxon>Bacillati</taxon>
        <taxon>Bacillota</taxon>
        <taxon>Bacilli</taxon>
        <taxon>Bacillales</taxon>
        <taxon>Paenibacillaceae</taxon>
        <taxon>Paenibacillus</taxon>
    </lineage>
</organism>
<proteinExistence type="predicted"/>
<evidence type="ECO:0000313" key="2">
    <source>
        <dbReference type="EMBL" id="RKN83778.1"/>
    </source>
</evidence>
<dbReference type="Proteomes" id="UP000282311">
    <property type="component" value="Unassembled WGS sequence"/>
</dbReference>
<dbReference type="PANTHER" id="PTHR43649">
    <property type="entry name" value="ARABINOSE-BINDING PROTEIN-RELATED"/>
    <property type="match status" value="1"/>
</dbReference>
<dbReference type="OrthoDB" id="9782846at2"/>
<dbReference type="PANTHER" id="PTHR43649:SF17">
    <property type="entry name" value="ABC TRANSPORTER SOLUTE BINDING PROTEIN-SUGAR TRANSPORT"/>
    <property type="match status" value="1"/>
</dbReference>
<feature type="signal peptide" evidence="1">
    <location>
        <begin position="1"/>
        <end position="25"/>
    </location>
</feature>
<keyword evidence="1" id="KW-0732">Signal</keyword>
<gene>
    <name evidence="2" type="ORF">D7M11_16410</name>
</gene>
<dbReference type="InterPro" id="IPR006059">
    <property type="entry name" value="SBP"/>
</dbReference>
<keyword evidence="3" id="KW-1185">Reference proteome</keyword>
<comment type="caution">
    <text evidence="2">The sequence shown here is derived from an EMBL/GenBank/DDBJ whole genome shotgun (WGS) entry which is preliminary data.</text>
</comment>
<dbReference type="PROSITE" id="PS51257">
    <property type="entry name" value="PROKAR_LIPOPROTEIN"/>
    <property type="match status" value="1"/>
</dbReference>
<protein>
    <submittedName>
        <fullName evidence="2">Extracellular solute-binding protein</fullName>
    </submittedName>
</protein>
<accession>A0A3B0CFT2</accession>
<dbReference type="SUPFAM" id="SSF53850">
    <property type="entry name" value="Periplasmic binding protein-like II"/>
    <property type="match status" value="1"/>
</dbReference>
<name>A0A3B0CFT2_9BACL</name>
<feature type="chain" id="PRO_5039510094" evidence="1">
    <location>
        <begin position="26"/>
        <end position="453"/>
    </location>
</feature>